<reference evidence="2" key="1">
    <citation type="submission" date="2016-11" db="EMBL/GenBank/DDBJ databases">
        <title>The genome of Nicotiana attenuata.</title>
        <authorList>
            <person name="Xu S."/>
            <person name="Brockmoeller T."/>
            <person name="Gaquerel E."/>
            <person name="Navarro A."/>
            <person name="Kuhl H."/>
            <person name="Gase K."/>
            <person name="Ling Z."/>
            <person name="Zhou W."/>
            <person name="Kreitzer C."/>
            <person name="Stanke M."/>
            <person name="Tang H."/>
            <person name="Lyons E."/>
            <person name="Pandey P."/>
            <person name="Pandey S.P."/>
            <person name="Timmermann B."/>
            <person name="Baldwin I.T."/>
        </authorList>
    </citation>
    <scope>NUCLEOTIDE SEQUENCE [LARGE SCALE GENOMIC DNA]</scope>
    <source>
        <strain evidence="2">UT</strain>
    </source>
</reference>
<accession>A0A1J6KBW5</accession>
<feature type="compositionally biased region" description="Low complexity" evidence="1">
    <location>
        <begin position="53"/>
        <end position="63"/>
    </location>
</feature>
<dbReference type="Proteomes" id="UP000187609">
    <property type="component" value="Unassembled WGS sequence"/>
</dbReference>
<dbReference type="EMBL" id="MJEQ01005465">
    <property type="protein sequence ID" value="OIT20315.1"/>
    <property type="molecule type" value="Genomic_DNA"/>
</dbReference>
<proteinExistence type="predicted"/>
<keyword evidence="3" id="KW-1185">Reference proteome</keyword>
<dbReference type="PANTHER" id="PTHR33696:SF24">
    <property type="entry name" value="FLZ-TYPE DOMAIN-CONTAINING PROTEIN"/>
    <property type="match status" value="1"/>
</dbReference>
<comment type="caution">
    <text evidence="2">The sequence shown here is derived from an EMBL/GenBank/DDBJ whole genome shotgun (WGS) entry which is preliminary data.</text>
</comment>
<dbReference type="AlphaFoldDB" id="A0A1J6KBW5"/>
<evidence type="ECO:0000313" key="2">
    <source>
        <dbReference type="EMBL" id="OIT20315.1"/>
    </source>
</evidence>
<protein>
    <submittedName>
        <fullName evidence="2">Uncharacterized protein</fullName>
    </submittedName>
</protein>
<gene>
    <name evidence="2" type="ORF">A4A49_38207</name>
</gene>
<evidence type="ECO:0000256" key="1">
    <source>
        <dbReference type="SAM" id="MobiDB-lite"/>
    </source>
</evidence>
<sequence length="152" mass="16976">MNHRKVDSQGSIAFSWEDSPGVCKYFTHQKFSSSHNFNVEKIPPLPAPPCSSRPPVSRSTSMRCSPRDDPFVAALIECTKSVGNSKRRPIDYEPRKNIGSSKGSKKSYLCIFSCKQSSDDVKVGNLVTLSNLPPIPRTRGRRYRALTNVDED</sequence>
<feature type="region of interest" description="Disordered" evidence="1">
    <location>
        <begin position="46"/>
        <end position="65"/>
    </location>
</feature>
<organism evidence="2 3">
    <name type="scientific">Nicotiana attenuata</name>
    <name type="common">Coyote tobacco</name>
    <dbReference type="NCBI Taxonomy" id="49451"/>
    <lineage>
        <taxon>Eukaryota</taxon>
        <taxon>Viridiplantae</taxon>
        <taxon>Streptophyta</taxon>
        <taxon>Embryophyta</taxon>
        <taxon>Tracheophyta</taxon>
        <taxon>Spermatophyta</taxon>
        <taxon>Magnoliopsida</taxon>
        <taxon>eudicotyledons</taxon>
        <taxon>Gunneridae</taxon>
        <taxon>Pentapetalae</taxon>
        <taxon>asterids</taxon>
        <taxon>lamiids</taxon>
        <taxon>Solanales</taxon>
        <taxon>Solanaceae</taxon>
        <taxon>Nicotianoideae</taxon>
        <taxon>Nicotianeae</taxon>
        <taxon>Nicotiana</taxon>
    </lineage>
</organism>
<name>A0A1J6KBW5_NICAT</name>
<dbReference type="Gramene" id="OIT20315">
    <property type="protein sequence ID" value="OIT20315"/>
    <property type="gene ID" value="A4A49_38207"/>
</dbReference>
<dbReference type="OMA" id="GSCETHD"/>
<feature type="region of interest" description="Disordered" evidence="1">
    <location>
        <begin position="85"/>
        <end position="104"/>
    </location>
</feature>
<dbReference type="PANTHER" id="PTHR33696">
    <property type="entry name" value="T22J18.15-RELATED"/>
    <property type="match status" value="1"/>
</dbReference>
<evidence type="ECO:0000313" key="3">
    <source>
        <dbReference type="Proteomes" id="UP000187609"/>
    </source>
</evidence>